<protein>
    <submittedName>
        <fullName evidence="2">Uncharacterized protein</fullName>
    </submittedName>
</protein>
<dbReference type="EMBL" id="MWMI01000004">
    <property type="protein sequence ID" value="RIB35177.1"/>
    <property type="molecule type" value="Genomic_DNA"/>
</dbReference>
<evidence type="ECO:0000313" key="3">
    <source>
        <dbReference type="Proteomes" id="UP000266622"/>
    </source>
</evidence>
<dbReference type="AlphaFoldDB" id="A0A397WNL8"/>
<dbReference type="GO" id="GO:0008295">
    <property type="term" value="P:spermidine biosynthetic process"/>
    <property type="evidence" value="ECO:0007669"/>
    <property type="project" value="InterPro"/>
</dbReference>
<sequence length="147" mass="17012">MINYKFVSHSNIKRLISIIKLNNRVKINKITYLAKKISKTLDSNLIKSYIIYFPSKDLNKKDFTYIAIISSSHIVISSYSEDDSLYLDIDVAWCSDKIINPNDMAELLKETFGKDLRKILTIKIYDYLGNMMMAFSPDGMMIAEFSE</sequence>
<evidence type="ECO:0000313" key="2">
    <source>
        <dbReference type="EMBL" id="RIB35177.1"/>
    </source>
</evidence>
<comment type="cofactor">
    <cofactor evidence="1">
        <name>pyruvate</name>
        <dbReference type="ChEBI" id="CHEBI:15361"/>
    </cofactor>
</comment>
<dbReference type="Pfam" id="PF02675">
    <property type="entry name" value="AdoMet_dc"/>
    <property type="match status" value="1"/>
</dbReference>
<organism evidence="2 3">
    <name type="scientific">Candidatus Nanoclepta minutus</name>
    <dbReference type="NCBI Taxonomy" id="1940235"/>
    <lineage>
        <taxon>Archaea</taxon>
        <taxon>Nanobdellota</taxon>
        <taxon>Candidatus Nanoclepta</taxon>
    </lineage>
</organism>
<dbReference type="InterPro" id="IPR003826">
    <property type="entry name" value="AdoMetDC_fam_prok"/>
</dbReference>
<name>A0A397WNL8_9ARCH</name>
<reference evidence="2 3" key="1">
    <citation type="journal article" date="2018" name="Syst. Appl. Microbiol.">
        <title>A new symbiotic nanoarchaeote (Candidatus Nanoclepta minutus) and its host (Zestosphaera tikiterensis gen. nov., sp. nov.) from a New Zealand hot spring.</title>
        <authorList>
            <person name="St John E."/>
            <person name="Liu Y."/>
            <person name="Podar M."/>
            <person name="Stott M.B."/>
            <person name="Meneghin J."/>
            <person name="Chen Z."/>
            <person name="Lagutin K."/>
            <person name="Mitchell K."/>
            <person name="Reysenbach A.L."/>
        </authorList>
    </citation>
    <scope>NUCLEOTIDE SEQUENCE [LARGE SCALE GENOMIC DNA]</scope>
    <source>
        <strain evidence="2">NZ3</strain>
    </source>
</reference>
<gene>
    <name evidence="2" type="ORF">BXU00_02495</name>
</gene>
<comment type="caution">
    <text evidence="2">The sequence shown here is derived from an EMBL/GenBank/DDBJ whole genome shotgun (WGS) entry which is preliminary data.</text>
</comment>
<evidence type="ECO:0000256" key="1">
    <source>
        <dbReference type="ARBA" id="ARBA00001928"/>
    </source>
</evidence>
<dbReference type="Proteomes" id="UP000266622">
    <property type="component" value="Unassembled WGS sequence"/>
</dbReference>
<dbReference type="Gene3D" id="3.60.90.10">
    <property type="entry name" value="S-adenosylmethionine decarboxylase"/>
    <property type="match status" value="1"/>
</dbReference>
<accession>A0A397WNL8</accession>
<proteinExistence type="predicted"/>
<dbReference type="GO" id="GO:0004014">
    <property type="term" value="F:adenosylmethionine decarboxylase activity"/>
    <property type="evidence" value="ECO:0007669"/>
    <property type="project" value="InterPro"/>
</dbReference>